<evidence type="ECO:0000256" key="10">
    <source>
        <dbReference type="ARBA" id="ARBA00022989"/>
    </source>
</evidence>
<reference evidence="23 24" key="1">
    <citation type="journal article" date="2022" name="ISME Commun">
        <title>Vulcanimicrobium alpinus gen. nov. sp. nov., the first cultivated representative of the candidate phylum 'Eremiobacterota', is a metabolically versatile aerobic anoxygenic phototroph.</title>
        <authorList>
            <person name="Yabe S."/>
            <person name="Muto K."/>
            <person name="Abe K."/>
            <person name="Yokota A."/>
            <person name="Staudigel H."/>
            <person name="Tebo B.M."/>
        </authorList>
    </citation>
    <scope>NUCLEOTIDE SEQUENCE [LARGE SCALE GENOMIC DNA]</scope>
    <source>
        <strain evidence="23 24">WC8-2</strain>
    </source>
</reference>
<evidence type="ECO:0000256" key="4">
    <source>
        <dbReference type="ARBA" id="ARBA00022618"/>
    </source>
</evidence>
<dbReference type="EMBL" id="AP025523">
    <property type="protein sequence ID" value="BDE07930.1"/>
    <property type="molecule type" value="Genomic_DNA"/>
</dbReference>
<evidence type="ECO:0000313" key="24">
    <source>
        <dbReference type="Proteomes" id="UP001317532"/>
    </source>
</evidence>
<comment type="subcellular location">
    <subcellularLocation>
        <location evidence="1">Cell membrane</location>
        <topology evidence="1">Multi-pass membrane protein</topology>
    </subcellularLocation>
</comment>
<protein>
    <recommendedName>
        <fullName evidence="17">Probable peptidoglycan glycosyltransferase FtsW</fullName>
        <ecNumber evidence="19">2.4.99.28</ecNumber>
    </recommendedName>
    <alternativeName>
        <fullName evidence="18">Cell division protein FtsW</fullName>
    </alternativeName>
    <alternativeName>
        <fullName evidence="15">Cell wall polymerase</fullName>
    </alternativeName>
    <alternativeName>
        <fullName evidence="14">Peptidoglycan polymerase</fullName>
    </alternativeName>
</protein>
<sequence length="390" mass="41427">MLGSASVAPRARGRERERGRERTLRIALRPPDALLLGAAAFLVAIGLVMVFSASSVTAYASYHDNAFYLKRQLAYLGAGIVFGYLAYRIDYRKLRALAPGTVILAVVLLVLTLIPHVGFATGGARRWLGFHALSFQPSEFAKLALVLFLAAKLAQLGEGVLSLSKGVAPAFFVTFLLAVPIFLEPDMGTASLLIFTAFAMIFVAGARFEHLVMVTLALLPAVAVAVGSSAYKRARVFAFLNPWKDAQNTGFHIVQSLLALGSGGVIGLGLGASRQKYFYLPEAHTDFIFAVLGEELGLLGGLVVIALFVLFAVRAITLAQKAPDRFGMMLALGCTFLIVIQAFINIGVVTGSWPVTGVPLPFISFGGTSLVVSLVAVGLIANVGRCRALP</sequence>
<dbReference type="GO" id="GO:0009252">
    <property type="term" value="P:peptidoglycan biosynthetic process"/>
    <property type="evidence" value="ECO:0007669"/>
    <property type="project" value="UniProtKB-KW"/>
</dbReference>
<keyword evidence="8" id="KW-0133">Cell shape</keyword>
<keyword evidence="3" id="KW-1003">Cell membrane</keyword>
<feature type="transmembrane region" description="Helical" evidence="22">
    <location>
        <begin position="212"/>
        <end position="231"/>
    </location>
</feature>
<evidence type="ECO:0000256" key="3">
    <source>
        <dbReference type="ARBA" id="ARBA00022475"/>
    </source>
</evidence>
<keyword evidence="24" id="KW-1185">Reference proteome</keyword>
<dbReference type="EC" id="2.4.99.28" evidence="19"/>
<feature type="transmembrane region" description="Helical" evidence="22">
    <location>
        <begin position="328"/>
        <end position="350"/>
    </location>
</feature>
<evidence type="ECO:0000256" key="13">
    <source>
        <dbReference type="ARBA" id="ARBA00023316"/>
    </source>
</evidence>
<keyword evidence="4" id="KW-0132">Cell division</keyword>
<evidence type="ECO:0000256" key="11">
    <source>
        <dbReference type="ARBA" id="ARBA00023136"/>
    </source>
</evidence>
<evidence type="ECO:0000256" key="1">
    <source>
        <dbReference type="ARBA" id="ARBA00004651"/>
    </source>
</evidence>
<gene>
    <name evidence="23" type="ORF">WPS_32060</name>
</gene>
<dbReference type="GO" id="GO:0051301">
    <property type="term" value="P:cell division"/>
    <property type="evidence" value="ECO:0007669"/>
    <property type="project" value="UniProtKB-KW"/>
</dbReference>
<dbReference type="GO" id="GO:0005886">
    <property type="term" value="C:plasma membrane"/>
    <property type="evidence" value="ECO:0007669"/>
    <property type="project" value="UniProtKB-SubCell"/>
</dbReference>
<accession>A0AAN1XZS1</accession>
<dbReference type="InterPro" id="IPR001182">
    <property type="entry name" value="FtsW/RodA"/>
</dbReference>
<feature type="transmembrane region" description="Helical" evidence="22">
    <location>
        <begin position="96"/>
        <end position="119"/>
    </location>
</feature>
<proteinExistence type="inferred from homology"/>
<organism evidence="23 24">
    <name type="scientific">Vulcanimicrobium alpinum</name>
    <dbReference type="NCBI Taxonomy" id="3016050"/>
    <lineage>
        <taxon>Bacteria</taxon>
        <taxon>Bacillati</taxon>
        <taxon>Vulcanimicrobiota</taxon>
        <taxon>Vulcanimicrobiia</taxon>
        <taxon>Vulcanimicrobiales</taxon>
        <taxon>Vulcanimicrobiaceae</taxon>
        <taxon>Vulcanimicrobium</taxon>
    </lineage>
</organism>
<evidence type="ECO:0000256" key="5">
    <source>
        <dbReference type="ARBA" id="ARBA00022676"/>
    </source>
</evidence>
<evidence type="ECO:0000256" key="9">
    <source>
        <dbReference type="ARBA" id="ARBA00022984"/>
    </source>
</evidence>
<keyword evidence="11 22" id="KW-0472">Membrane</keyword>
<keyword evidence="10 22" id="KW-1133">Transmembrane helix</keyword>
<dbReference type="Pfam" id="PF01098">
    <property type="entry name" value="FTSW_RODA_SPOVE"/>
    <property type="match status" value="1"/>
</dbReference>
<dbReference type="NCBIfam" id="TIGR02614">
    <property type="entry name" value="ftsW"/>
    <property type="match status" value="1"/>
</dbReference>
<feature type="transmembrane region" description="Helical" evidence="22">
    <location>
        <begin position="33"/>
        <end position="61"/>
    </location>
</feature>
<evidence type="ECO:0000256" key="15">
    <source>
        <dbReference type="ARBA" id="ARBA00033270"/>
    </source>
</evidence>
<evidence type="ECO:0000256" key="12">
    <source>
        <dbReference type="ARBA" id="ARBA00023306"/>
    </source>
</evidence>
<dbReference type="PANTHER" id="PTHR30474:SF2">
    <property type="entry name" value="PEPTIDOGLYCAN GLYCOSYLTRANSFERASE FTSW-RELATED"/>
    <property type="match status" value="1"/>
</dbReference>
<evidence type="ECO:0000256" key="22">
    <source>
        <dbReference type="SAM" id="Phobius"/>
    </source>
</evidence>
<comment type="pathway">
    <text evidence="2">Cell wall biogenesis; peptidoglycan biosynthesis.</text>
</comment>
<evidence type="ECO:0000256" key="18">
    <source>
        <dbReference type="ARBA" id="ARBA00041418"/>
    </source>
</evidence>
<comment type="function">
    <text evidence="21">Peptidoglycan polymerase that is essential for cell division.</text>
</comment>
<evidence type="ECO:0000256" key="17">
    <source>
        <dbReference type="ARBA" id="ARBA00041185"/>
    </source>
</evidence>
<dbReference type="GO" id="GO:0015648">
    <property type="term" value="F:lipid-linked peptidoglycan transporter activity"/>
    <property type="evidence" value="ECO:0007669"/>
    <property type="project" value="TreeGrafter"/>
</dbReference>
<dbReference type="InterPro" id="IPR013437">
    <property type="entry name" value="FtsW"/>
</dbReference>
<keyword evidence="13" id="KW-0961">Cell wall biogenesis/degradation</keyword>
<comment type="catalytic activity">
    <reaction evidence="20">
        <text>[GlcNAc-(1-&gt;4)-Mur2Ac(oyl-L-Ala-gamma-D-Glu-L-Lys-D-Ala-D-Ala)](n)-di-trans,octa-cis-undecaprenyl diphosphate + beta-D-GlcNAc-(1-&gt;4)-Mur2Ac(oyl-L-Ala-gamma-D-Glu-L-Lys-D-Ala-D-Ala)-di-trans,octa-cis-undecaprenyl diphosphate = [GlcNAc-(1-&gt;4)-Mur2Ac(oyl-L-Ala-gamma-D-Glu-L-Lys-D-Ala-D-Ala)](n+1)-di-trans,octa-cis-undecaprenyl diphosphate + di-trans,octa-cis-undecaprenyl diphosphate + H(+)</text>
        <dbReference type="Rhea" id="RHEA:23708"/>
        <dbReference type="Rhea" id="RHEA-COMP:9602"/>
        <dbReference type="Rhea" id="RHEA-COMP:9603"/>
        <dbReference type="ChEBI" id="CHEBI:15378"/>
        <dbReference type="ChEBI" id="CHEBI:58405"/>
        <dbReference type="ChEBI" id="CHEBI:60033"/>
        <dbReference type="ChEBI" id="CHEBI:78435"/>
        <dbReference type="EC" id="2.4.99.28"/>
    </reaction>
</comment>
<evidence type="ECO:0000256" key="14">
    <source>
        <dbReference type="ARBA" id="ARBA00032370"/>
    </source>
</evidence>
<evidence type="ECO:0000256" key="6">
    <source>
        <dbReference type="ARBA" id="ARBA00022679"/>
    </source>
</evidence>
<dbReference type="PANTHER" id="PTHR30474">
    <property type="entry name" value="CELL CYCLE PROTEIN"/>
    <property type="match status" value="1"/>
</dbReference>
<evidence type="ECO:0000256" key="2">
    <source>
        <dbReference type="ARBA" id="ARBA00004752"/>
    </source>
</evidence>
<evidence type="ECO:0000256" key="19">
    <source>
        <dbReference type="ARBA" id="ARBA00044770"/>
    </source>
</evidence>
<feature type="transmembrane region" description="Helical" evidence="22">
    <location>
        <begin position="73"/>
        <end position="90"/>
    </location>
</feature>
<dbReference type="KEGG" id="vab:WPS_32060"/>
<keyword evidence="7 22" id="KW-0812">Transmembrane</keyword>
<feature type="transmembrane region" description="Helical" evidence="22">
    <location>
        <begin position="163"/>
        <end position="183"/>
    </location>
</feature>
<dbReference type="Proteomes" id="UP001317532">
    <property type="component" value="Chromosome"/>
</dbReference>
<evidence type="ECO:0000313" key="23">
    <source>
        <dbReference type="EMBL" id="BDE07930.1"/>
    </source>
</evidence>
<dbReference type="GO" id="GO:0071555">
    <property type="term" value="P:cell wall organization"/>
    <property type="evidence" value="ECO:0007669"/>
    <property type="project" value="UniProtKB-KW"/>
</dbReference>
<keyword evidence="12" id="KW-0131">Cell cycle</keyword>
<evidence type="ECO:0000256" key="16">
    <source>
        <dbReference type="ARBA" id="ARBA00038053"/>
    </source>
</evidence>
<feature type="transmembrane region" description="Helical" evidence="22">
    <location>
        <begin position="296"/>
        <end position="316"/>
    </location>
</feature>
<evidence type="ECO:0000256" key="7">
    <source>
        <dbReference type="ARBA" id="ARBA00022692"/>
    </source>
</evidence>
<keyword evidence="9" id="KW-0573">Peptidoglycan synthesis</keyword>
<name>A0AAN1XZS1_UNVUL</name>
<dbReference type="GO" id="GO:0032153">
    <property type="term" value="C:cell division site"/>
    <property type="evidence" value="ECO:0007669"/>
    <property type="project" value="TreeGrafter"/>
</dbReference>
<dbReference type="AlphaFoldDB" id="A0AAN1XZS1"/>
<evidence type="ECO:0000256" key="8">
    <source>
        <dbReference type="ARBA" id="ARBA00022960"/>
    </source>
</evidence>
<keyword evidence="6" id="KW-0808">Transferase</keyword>
<feature type="transmembrane region" description="Helical" evidence="22">
    <location>
        <begin position="251"/>
        <end position="272"/>
    </location>
</feature>
<dbReference type="RefSeq" id="WP_317995493.1">
    <property type="nucleotide sequence ID" value="NZ_AP025523.1"/>
</dbReference>
<evidence type="ECO:0000256" key="21">
    <source>
        <dbReference type="ARBA" id="ARBA00049966"/>
    </source>
</evidence>
<dbReference type="GO" id="GO:0008955">
    <property type="term" value="F:peptidoglycan glycosyltransferase activity"/>
    <property type="evidence" value="ECO:0007669"/>
    <property type="project" value="UniProtKB-EC"/>
</dbReference>
<keyword evidence="5" id="KW-0328">Glycosyltransferase</keyword>
<comment type="similarity">
    <text evidence="16">Belongs to the SEDS family. FtsW subfamily.</text>
</comment>
<evidence type="ECO:0000256" key="20">
    <source>
        <dbReference type="ARBA" id="ARBA00049902"/>
    </source>
</evidence>
<dbReference type="GO" id="GO:0008360">
    <property type="term" value="P:regulation of cell shape"/>
    <property type="evidence" value="ECO:0007669"/>
    <property type="project" value="UniProtKB-KW"/>
</dbReference>
<feature type="transmembrane region" description="Helical" evidence="22">
    <location>
        <begin position="190"/>
        <end position="206"/>
    </location>
</feature>
<feature type="transmembrane region" description="Helical" evidence="22">
    <location>
        <begin position="362"/>
        <end position="384"/>
    </location>
</feature>